<dbReference type="EMBL" id="CP086720">
    <property type="protein sequence ID" value="WOO85681.1"/>
    <property type="molecule type" value="Genomic_DNA"/>
</dbReference>
<dbReference type="GeneID" id="87812338"/>
<dbReference type="InterPro" id="IPR009060">
    <property type="entry name" value="UBA-like_sf"/>
</dbReference>
<feature type="compositionally biased region" description="Basic and acidic residues" evidence="1">
    <location>
        <begin position="81"/>
        <end position="101"/>
    </location>
</feature>
<evidence type="ECO:0000259" key="2">
    <source>
        <dbReference type="PROSITE" id="PS50030"/>
    </source>
</evidence>
<dbReference type="AlphaFoldDB" id="A0AAF0YJJ4"/>
<dbReference type="SUPFAM" id="SSF46934">
    <property type="entry name" value="UBA-like"/>
    <property type="match status" value="1"/>
</dbReference>
<feature type="region of interest" description="Disordered" evidence="1">
    <location>
        <begin position="54"/>
        <end position="124"/>
    </location>
</feature>
<evidence type="ECO:0000313" key="4">
    <source>
        <dbReference type="Proteomes" id="UP000827549"/>
    </source>
</evidence>
<dbReference type="InterPro" id="IPR015940">
    <property type="entry name" value="UBA"/>
</dbReference>
<evidence type="ECO:0000256" key="1">
    <source>
        <dbReference type="SAM" id="MobiDB-lite"/>
    </source>
</evidence>
<name>A0AAF0YJJ4_9TREE</name>
<dbReference type="RefSeq" id="XP_062631707.1">
    <property type="nucleotide sequence ID" value="XM_062775723.1"/>
</dbReference>
<feature type="compositionally biased region" description="Basic and acidic residues" evidence="1">
    <location>
        <begin position="54"/>
        <end position="68"/>
    </location>
</feature>
<organism evidence="3 4">
    <name type="scientific">Vanrija pseudolonga</name>
    <dbReference type="NCBI Taxonomy" id="143232"/>
    <lineage>
        <taxon>Eukaryota</taxon>
        <taxon>Fungi</taxon>
        <taxon>Dikarya</taxon>
        <taxon>Basidiomycota</taxon>
        <taxon>Agaricomycotina</taxon>
        <taxon>Tremellomycetes</taxon>
        <taxon>Trichosporonales</taxon>
        <taxon>Trichosporonaceae</taxon>
        <taxon>Vanrija</taxon>
    </lineage>
</organism>
<dbReference type="Gene3D" id="1.10.8.10">
    <property type="entry name" value="DNA helicase RuvA subunit, C-terminal domain"/>
    <property type="match status" value="1"/>
</dbReference>
<reference evidence="3" key="1">
    <citation type="submission" date="2023-10" db="EMBL/GenBank/DDBJ databases">
        <authorList>
            <person name="Noh H."/>
        </authorList>
    </citation>
    <scope>NUCLEOTIDE SEQUENCE</scope>
    <source>
        <strain evidence="3">DUCC4014</strain>
    </source>
</reference>
<sequence length="155" mass="17492">MTQPPKESWWQKLRRGSAPPVDPASVNELVALGFPSDAVVAALKKRNGDLEMAKHQLYHDKGNHREPEDNPGCKYKAQQESADRLRKADQKAQEAERERAKMRNAVDYAKYQDNRGASAYLPPQDRYNRRKVVGIQSESEFAAAANSGLHRKYGS</sequence>
<dbReference type="CDD" id="cd14270">
    <property type="entry name" value="UBA"/>
    <property type="match status" value="1"/>
</dbReference>
<dbReference type="SMART" id="SM00165">
    <property type="entry name" value="UBA"/>
    <property type="match status" value="1"/>
</dbReference>
<dbReference type="Pfam" id="PF00627">
    <property type="entry name" value="UBA"/>
    <property type="match status" value="1"/>
</dbReference>
<feature type="domain" description="UBA" evidence="2">
    <location>
        <begin position="20"/>
        <end position="60"/>
    </location>
</feature>
<proteinExistence type="predicted"/>
<dbReference type="Proteomes" id="UP000827549">
    <property type="component" value="Chromosome 7"/>
</dbReference>
<accession>A0AAF0YJJ4</accession>
<keyword evidence="4" id="KW-1185">Reference proteome</keyword>
<evidence type="ECO:0000313" key="3">
    <source>
        <dbReference type="EMBL" id="WOO85681.1"/>
    </source>
</evidence>
<gene>
    <name evidence="3" type="ORF">LOC62_07G009175</name>
</gene>
<protein>
    <recommendedName>
        <fullName evidence="2">UBA domain-containing protein</fullName>
    </recommendedName>
</protein>
<dbReference type="PROSITE" id="PS50030">
    <property type="entry name" value="UBA"/>
    <property type="match status" value="1"/>
</dbReference>
<feature type="region of interest" description="Disordered" evidence="1">
    <location>
        <begin position="1"/>
        <end position="22"/>
    </location>
</feature>